<dbReference type="Proteomes" id="UP000000437">
    <property type="component" value="Chromosome 14"/>
</dbReference>
<evidence type="ECO:0000313" key="2">
    <source>
        <dbReference type="RefSeq" id="XP_073778536.1"/>
    </source>
</evidence>
<name>A0AC58H985_DANRE</name>
<reference evidence="2" key="1">
    <citation type="submission" date="2025-08" db="UniProtKB">
        <authorList>
            <consortium name="RefSeq"/>
        </authorList>
    </citation>
    <scope>IDENTIFICATION</scope>
    <source>
        <strain evidence="2">Tuebingen</strain>
        <tissue evidence="2">Fibroblasts and whole tissue</tissue>
    </source>
</reference>
<accession>A0AC58H985</accession>
<protein>
    <submittedName>
        <fullName evidence="2">Sperm microtubule associated protein 2-like isoform X2</fullName>
    </submittedName>
</protein>
<keyword evidence="1" id="KW-1185">Reference proteome</keyword>
<gene>
    <name evidence="2" type="primary">spmap2l</name>
</gene>
<sequence length="218" mass="24915">MDSEPVFKSAQLDRISFLAQPKRSKAVWATTPWVLTWGNQESIRPLSRAALQAVPSPRIKALAQHKKDLALQIQLRKEEEEEEERMMMKSRRPSSHSDQYELISRLSTPRTRGRSAQNQTFPHSPLCDHDCPIWHVSPSVRNAIVSPRILHLAKPKHNHPNFTSNRQWCLCVFVHPCMFACVFVHVCVCVCVPMCLCVHACLCAFMCSCVCVCDFVYV</sequence>
<dbReference type="RefSeq" id="XP_073778536.1">
    <property type="nucleotide sequence ID" value="XM_073922435.1"/>
</dbReference>
<evidence type="ECO:0000313" key="1">
    <source>
        <dbReference type="Proteomes" id="UP000000437"/>
    </source>
</evidence>
<organism evidence="1 2">
    <name type="scientific">Danio rerio</name>
    <name type="common">Zebrafish</name>
    <name type="synonym">Brachydanio rerio</name>
    <dbReference type="NCBI Taxonomy" id="7955"/>
    <lineage>
        <taxon>Eukaryota</taxon>
        <taxon>Metazoa</taxon>
        <taxon>Chordata</taxon>
        <taxon>Craniata</taxon>
        <taxon>Vertebrata</taxon>
        <taxon>Euteleostomi</taxon>
        <taxon>Actinopterygii</taxon>
        <taxon>Neopterygii</taxon>
        <taxon>Teleostei</taxon>
        <taxon>Ostariophysi</taxon>
        <taxon>Cypriniformes</taxon>
        <taxon>Danionidae</taxon>
        <taxon>Danioninae</taxon>
        <taxon>Danio</taxon>
    </lineage>
</organism>
<proteinExistence type="predicted"/>